<keyword evidence="1" id="KW-0732">Signal</keyword>
<dbReference type="RefSeq" id="WP_067762776.1">
    <property type="nucleotide sequence ID" value="NZ_CP183909.1"/>
</dbReference>
<accession>A0A1A7RCX6</accession>
<reference evidence="3" key="1">
    <citation type="submission" date="2016-06" db="EMBL/GenBank/DDBJ databases">
        <authorList>
            <person name="Radolfova-Krizova L."/>
            <person name="Nemec A."/>
        </authorList>
    </citation>
    <scope>NUCLEOTIDE SEQUENCE [LARGE SCALE GENOMIC DNA]</scope>
    <source>
        <strain evidence="3">ANC 4275</strain>
    </source>
</reference>
<protein>
    <submittedName>
        <fullName evidence="2">Uncharacterized protein</fullName>
    </submittedName>
</protein>
<dbReference type="Proteomes" id="UP000185753">
    <property type="component" value="Unassembled WGS sequence"/>
</dbReference>
<sequence>MLVKTYTLLFSKILFTGIILSSTTAFANSPQCKDDYEKFIAKEIKEIGSAFNTGNYALIAEKTDSSLINFAGGTEKYNAILELAANSFKQNKIQVTKVDTYPPKQSYIIGKNEFCAVPKQITISMNGRKMTGDLSFMLAVRPIDSKEWKYIDGVGLQKNPDMIYTLFPDLPRDSKIPFIE</sequence>
<proteinExistence type="predicted"/>
<dbReference type="AlphaFoldDB" id="A0A1A7RCX6"/>
<name>A0A1A7RCX6_9GAMM</name>
<dbReference type="EMBL" id="LZDS01000009">
    <property type="protein sequence ID" value="OBX29369.1"/>
    <property type="molecule type" value="Genomic_DNA"/>
</dbReference>
<dbReference type="OrthoDB" id="6049834at2"/>
<dbReference type="STRING" id="1443941.A9J31_14110"/>
<keyword evidence="3" id="KW-1185">Reference proteome</keyword>
<evidence type="ECO:0000256" key="1">
    <source>
        <dbReference type="SAM" id="SignalP"/>
    </source>
</evidence>
<comment type="caution">
    <text evidence="2">The sequence shown here is derived from an EMBL/GenBank/DDBJ whole genome shotgun (WGS) entry which is preliminary data.</text>
</comment>
<feature type="chain" id="PRO_5008360802" evidence="1">
    <location>
        <begin position="28"/>
        <end position="180"/>
    </location>
</feature>
<evidence type="ECO:0000313" key="3">
    <source>
        <dbReference type="Proteomes" id="UP000185753"/>
    </source>
</evidence>
<organism evidence="2 3">
    <name type="scientific">Acinetobacter gandensis</name>
    <dbReference type="NCBI Taxonomy" id="1443941"/>
    <lineage>
        <taxon>Bacteria</taxon>
        <taxon>Pseudomonadati</taxon>
        <taxon>Pseudomonadota</taxon>
        <taxon>Gammaproteobacteria</taxon>
        <taxon>Moraxellales</taxon>
        <taxon>Moraxellaceae</taxon>
        <taxon>Acinetobacter</taxon>
    </lineage>
</organism>
<feature type="signal peptide" evidence="1">
    <location>
        <begin position="1"/>
        <end position="27"/>
    </location>
</feature>
<evidence type="ECO:0000313" key="2">
    <source>
        <dbReference type="EMBL" id="OBX29369.1"/>
    </source>
</evidence>
<gene>
    <name evidence="2" type="ORF">A9J31_14110</name>
</gene>